<evidence type="ECO:0000313" key="2">
    <source>
        <dbReference type="EMBL" id="VFU11304.1"/>
    </source>
</evidence>
<name>A0A485LUT7_9ZZZZ</name>
<gene>
    <name evidence="2" type="ORF">SCFA_1020012</name>
</gene>
<dbReference type="AlphaFoldDB" id="A0A485LUT7"/>
<evidence type="ECO:0000256" key="1">
    <source>
        <dbReference type="SAM" id="MobiDB-lite"/>
    </source>
</evidence>
<reference evidence="2" key="1">
    <citation type="submission" date="2019-03" db="EMBL/GenBank/DDBJ databases">
        <authorList>
            <person name="Hao L."/>
        </authorList>
    </citation>
    <scope>NUCLEOTIDE SEQUENCE</scope>
</reference>
<accession>A0A485LUT7</accession>
<protein>
    <submittedName>
        <fullName evidence="2">Uncharacterized protein</fullName>
    </submittedName>
</protein>
<dbReference type="EMBL" id="CAADRM010000005">
    <property type="protein sequence ID" value="VFU11304.1"/>
    <property type="molecule type" value="Genomic_DNA"/>
</dbReference>
<organism evidence="2">
    <name type="scientific">anaerobic digester metagenome</name>
    <dbReference type="NCBI Taxonomy" id="1263854"/>
    <lineage>
        <taxon>unclassified sequences</taxon>
        <taxon>metagenomes</taxon>
        <taxon>ecological metagenomes</taxon>
    </lineage>
</organism>
<feature type="region of interest" description="Disordered" evidence="1">
    <location>
        <begin position="1"/>
        <end position="37"/>
    </location>
</feature>
<proteinExistence type="predicted"/>
<sequence>MPSPGSIAARDAAGFQSSPKHGPEDENGQNETKENAPCQSGLTINILNINQVTYNLWKKPGLFDSNVCNFHKNFLYF</sequence>